<feature type="region of interest" description="Disordered" evidence="1">
    <location>
        <begin position="399"/>
        <end position="420"/>
    </location>
</feature>
<evidence type="ECO:0000313" key="3">
    <source>
        <dbReference type="Proteomes" id="UP001596422"/>
    </source>
</evidence>
<dbReference type="EMBL" id="JBHSWE010000001">
    <property type="protein sequence ID" value="MFC6669311.1"/>
    <property type="molecule type" value="Genomic_DNA"/>
</dbReference>
<evidence type="ECO:0008006" key="4">
    <source>
        <dbReference type="Google" id="ProtNLM"/>
    </source>
</evidence>
<dbReference type="Proteomes" id="UP001596422">
    <property type="component" value="Unassembled WGS sequence"/>
</dbReference>
<keyword evidence="3" id="KW-1185">Reference proteome</keyword>
<feature type="compositionally biased region" description="Low complexity" evidence="1">
    <location>
        <begin position="401"/>
        <end position="420"/>
    </location>
</feature>
<dbReference type="InterPro" id="IPR021730">
    <property type="entry name" value="YdbH"/>
</dbReference>
<protein>
    <recommendedName>
        <fullName evidence="4">AsmA domain-containing protein</fullName>
    </recommendedName>
</protein>
<name>A0ABW1ZVU6_9GAMM</name>
<sequence length="420" mass="46523">MMLRRALWLLIPLLLLGLLYAGLPALASYVLTGWLESRGFEQPQLQLAHPGRNRLLIRHFSLGQQQPQRHLALTTDSIEVEYAPLTLLLEQRLTLIRIPRIELRVRQTGTAPPDSAPFDLATMLPTAWLGLAPADRLQVGQLTLSYDSGGGPEPVLQGNFDLQQGQLISRLQLFSASRPLARLDLQLDGGNRFEARLTHDNAPLYQARGTLHRRDAELDIDLLQTLALDRARDWQQQWLPLAMTLPGIEGELHSEGRLQLPLQLDLAATDWWRALSLEQQLSGELRLQAPVAGLERLTLPLDGRLQVDNGHLQVRLPAGGELQFKGLELGAFGTSALTTRLASTLELDASLDDLPGSAMLAPLTLELASARLQHDQGSCCWAPRRCICRQSICSSGHCPVRSRSSASSGSNPNSRCRWRR</sequence>
<dbReference type="Pfam" id="PF11739">
    <property type="entry name" value="YdbH-like"/>
    <property type="match status" value="1"/>
</dbReference>
<organism evidence="2 3">
    <name type="scientific">Marinobacterium aestuariivivens</name>
    <dbReference type="NCBI Taxonomy" id="1698799"/>
    <lineage>
        <taxon>Bacteria</taxon>
        <taxon>Pseudomonadati</taxon>
        <taxon>Pseudomonadota</taxon>
        <taxon>Gammaproteobacteria</taxon>
        <taxon>Oceanospirillales</taxon>
        <taxon>Oceanospirillaceae</taxon>
        <taxon>Marinobacterium</taxon>
    </lineage>
</organism>
<evidence type="ECO:0000256" key="1">
    <source>
        <dbReference type="SAM" id="MobiDB-lite"/>
    </source>
</evidence>
<dbReference type="RefSeq" id="WP_379907879.1">
    <property type="nucleotide sequence ID" value="NZ_JBHSWE010000001.1"/>
</dbReference>
<accession>A0ABW1ZVU6</accession>
<evidence type="ECO:0000313" key="2">
    <source>
        <dbReference type="EMBL" id="MFC6669311.1"/>
    </source>
</evidence>
<reference evidence="3" key="1">
    <citation type="journal article" date="2019" name="Int. J. Syst. Evol. Microbiol.">
        <title>The Global Catalogue of Microorganisms (GCM) 10K type strain sequencing project: providing services to taxonomists for standard genome sequencing and annotation.</title>
        <authorList>
            <consortium name="The Broad Institute Genomics Platform"/>
            <consortium name="The Broad Institute Genome Sequencing Center for Infectious Disease"/>
            <person name="Wu L."/>
            <person name="Ma J."/>
        </authorList>
    </citation>
    <scope>NUCLEOTIDE SEQUENCE [LARGE SCALE GENOMIC DNA]</scope>
    <source>
        <strain evidence="3">NBRC 111756</strain>
    </source>
</reference>
<comment type="caution">
    <text evidence="2">The sequence shown here is derived from an EMBL/GenBank/DDBJ whole genome shotgun (WGS) entry which is preliminary data.</text>
</comment>
<gene>
    <name evidence="2" type="ORF">ACFQDL_03760</name>
</gene>
<proteinExistence type="predicted"/>